<proteinExistence type="predicted"/>
<protein>
    <submittedName>
        <fullName evidence="1">Uncharacterized protein</fullName>
    </submittedName>
</protein>
<name>A0ACB8DI41_DERSI</name>
<evidence type="ECO:0000313" key="1">
    <source>
        <dbReference type="EMBL" id="KAH7970281.1"/>
    </source>
</evidence>
<dbReference type="EMBL" id="CM023480">
    <property type="protein sequence ID" value="KAH7970281.1"/>
    <property type="molecule type" value="Genomic_DNA"/>
</dbReference>
<organism evidence="1 2">
    <name type="scientific">Dermacentor silvarum</name>
    <name type="common">Tick</name>
    <dbReference type="NCBI Taxonomy" id="543639"/>
    <lineage>
        <taxon>Eukaryota</taxon>
        <taxon>Metazoa</taxon>
        <taxon>Ecdysozoa</taxon>
        <taxon>Arthropoda</taxon>
        <taxon>Chelicerata</taxon>
        <taxon>Arachnida</taxon>
        <taxon>Acari</taxon>
        <taxon>Parasitiformes</taxon>
        <taxon>Ixodida</taxon>
        <taxon>Ixodoidea</taxon>
        <taxon>Ixodidae</taxon>
        <taxon>Rhipicephalinae</taxon>
        <taxon>Dermacentor</taxon>
    </lineage>
</organism>
<evidence type="ECO:0000313" key="2">
    <source>
        <dbReference type="Proteomes" id="UP000821865"/>
    </source>
</evidence>
<reference evidence="1" key="1">
    <citation type="submission" date="2020-05" db="EMBL/GenBank/DDBJ databases">
        <title>Large-scale comparative analyses of tick genomes elucidate their genetic diversity and vector capacities.</title>
        <authorList>
            <person name="Jia N."/>
            <person name="Wang J."/>
            <person name="Shi W."/>
            <person name="Du L."/>
            <person name="Sun Y."/>
            <person name="Zhan W."/>
            <person name="Jiang J."/>
            <person name="Wang Q."/>
            <person name="Zhang B."/>
            <person name="Ji P."/>
            <person name="Sakyi L.B."/>
            <person name="Cui X."/>
            <person name="Yuan T."/>
            <person name="Jiang B."/>
            <person name="Yang W."/>
            <person name="Lam T.T.-Y."/>
            <person name="Chang Q."/>
            <person name="Ding S."/>
            <person name="Wang X."/>
            <person name="Zhu J."/>
            <person name="Ruan X."/>
            <person name="Zhao L."/>
            <person name="Wei J."/>
            <person name="Que T."/>
            <person name="Du C."/>
            <person name="Cheng J."/>
            <person name="Dai P."/>
            <person name="Han X."/>
            <person name="Huang E."/>
            <person name="Gao Y."/>
            <person name="Liu J."/>
            <person name="Shao H."/>
            <person name="Ye R."/>
            <person name="Li L."/>
            <person name="Wei W."/>
            <person name="Wang X."/>
            <person name="Wang C."/>
            <person name="Yang T."/>
            <person name="Huo Q."/>
            <person name="Li W."/>
            <person name="Guo W."/>
            <person name="Chen H."/>
            <person name="Zhou L."/>
            <person name="Ni X."/>
            <person name="Tian J."/>
            <person name="Zhou Y."/>
            <person name="Sheng Y."/>
            <person name="Liu T."/>
            <person name="Pan Y."/>
            <person name="Xia L."/>
            <person name="Li J."/>
            <person name="Zhao F."/>
            <person name="Cao W."/>
        </authorList>
    </citation>
    <scope>NUCLEOTIDE SEQUENCE</scope>
    <source>
        <strain evidence="1">Dsil-2018</strain>
    </source>
</reference>
<sequence length="749" mass="82736">MWRHCLTGGVFAVSFGQRRGSEPNTTHGWNACDGRLRTATAVHAGERLLRRDQGCDRKPRNGSRNGSVPHRPREEANGERMPAVVDHSYSAPKSGGKEVIAPAQERSRKCAWCSCNTVIVVASLFALSLALLTVIVAMREYFWQRDRPVVKGRFGAVRGQRLVVSDQGQDWTVLAFLGVPFAKVPRGSLRYKPPQPLDSSLGDEEGVTPLETKEKRPPCPQQDFYLGHQHVSTSNASEDCLHLNIWAPPWNCTTGMETGGCNKRAVLFFLYGAAFQNGGNSFELYDGRYLSAIGDLVVVVPNYRVAALGFLSGPWENQLPGNAGLHDQRLAFEWTLANIGSFGGDTSLVVLAGHDAGASSLGYHLFNGDTAFWTRNATRFILQSGGPFHRYEGHGVEGAHRLAKSLRCPSDLSSDDAVTCMQRADVNAVARNSLALSFAPVFNRAPLSMPEARNTQGRSLAKKGHIEGLEFLLGRTASEGVYPWFVAQHRSASSDVRRLAVRLLGGEDVLERWQTATGITLDAESPAALYREAVGDVLEACPMSELAEQLQAWQNRVYVYVLGYRPSYTSWKDENETVHFEDMELIFGMPLRPGVSSSDKDREWSRTMIGIWATFARTGRAPQVRDAKWSQYDSSHPTLMKLGPKDVGERSDDKQQQCVIIRSERGAPRPRTIAPPSHDDGGPYSDAARRRHSNELDAPRLRCRSGRASVRHSRLVCVIASMHERACVLSCERRSPVRTLPSSAPLTML</sequence>
<keyword evidence="2" id="KW-1185">Reference proteome</keyword>
<accession>A0ACB8DI41</accession>
<dbReference type="Proteomes" id="UP000821865">
    <property type="component" value="Chromosome 11"/>
</dbReference>
<gene>
    <name evidence="1" type="ORF">HPB49_002245</name>
</gene>
<comment type="caution">
    <text evidence="1">The sequence shown here is derived from an EMBL/GenBank/DDBJ whole genome shotgun (WGS) entry which is preliminary data.</text>
</comment>